<keyword evidence="2" id="KW-1185">Reference proteome</keyword>
<accession>A0A2S6MTX0</accession>
<comment type="caution">
    <text evidence="1">The sequence shown here is derived from an EMBL/GenBank/DDBJ whole genome shotgun (WGS) entry which is preliminary data.</text>
</comment>
<protein>
    <recommendedName>
        <fullName evidence="3">Methyl-accepting transducer domain-containing protein</fullName>
    </recommendedName>
</protein>
<reference evidence="1 2" key="1">
    <citation type="journal article" date="2018" name="Arch. Microbiol.">
        <title>New insights into the metabolic potential of the phototrophic purple bacterium Rhodopila globiformis DSM 161(T) from its draft genome sequence and evidence for a vanadium-dependent nitrogenase.</title>
        <authorList>
            <person name="Imhoff J.F."/>
            <person name="Rahn T."/>
            <person name="Kunzel S."/>
            <person name="Neulinger S.C."/>
        </authorList>
    </citation>
    <scope>NUCLEOTIDE SEQUENCE [LARGE SCALE GENOMIC DNA]</scope>
    <source>
        <strain evidence="1 2">DSM 16996</strain>
    </source>
</reference>
<sequence length="577" mass="62728">MEAFMTETKAALDPAFFLAVHDQFEQARREIEQRFLGAGDVLVEVREHIQVLIQALDRIAGAFDEKRTDRTIGTMQDAISDLQGRVGSETARGDKLSAMAHKLTEIQKEISKIHAVLRYLAACAVSTRVAAAGNDKFMSFAEEIARYVQSAEHEVAGFLRKVTQMESELARMGEEHQNVVAVVGSAVGAAAPQLMEAAQTIDRRRVELERLAARAAPVMHAAGRKFTDTLSALQIGDMTRQRIEHVQEIIQALLERMRTEPDSAGLCVPALHLFDVLTASLSADFDKDARNVVGTLQGVASDARNIHTLVQNFATQAESRADPTKPSVKDRFGSMRELVVEIEEAGQRSASVDATIRRLARELLDNRSDIGNLRNVQGDIRLLAINAYLHCSRMGDLGRTIGAIATEINLEGEKLGRSATAVLRTLAELGAGGEDPDGANADRDLVADLDEVGGALQDMDADSGESVQLIAAKGEAIARRIETVAQDLDFSGRLGEQLVACSTALRQALAGAGPVQTPVRPEALTTFSDEAYARYTMDSERELHLTVFPDMRARVQIGDQGARPTSASEDEVEDFFL</sequence>
<evidence type="ECO:0000313" key="1">
    <source>
        <dbReference type="EMBL" id="PPQ25805.1"/>
    </source>
</evidence>
<evidence type="ECO:0000313" key="2">
    <source>
        <dbReference type="Proteomes" id="UP000239089"/>
    </source>
</evidence>
<dbReference type="Proteomes" id="UP000239089">
    <property type="component" value="Unassembled WGS sequence"/>
</dbReference>
<dbReference type="Gene3D" id="1.10.287.950">
    <property type="entry name" value="Methyl-accepting chemotaxis protein"/>
    <property type="match status" value="1"/>
</dbReference>
<name>A0A2S6MTX0_9HYPH</name>
<gene>
    <name evidence="1" type="ORF">CCR94_23815</name>
</gene>
<evidence type="ECO:0008006" key="3">
    <source>
        <dbReference type="Google" id="ProtNLM"/>
    </source>
</evidence>
<dbReference type="AlphaFoldDB" id="A0A2S6MTX0"/>
<organism evidence="1 2">
    <name type="scientific">Rhodoblastus sphagnicola</name>
    <dbReference type="NCBI Taxonomy" id="333368"/>
    <lineage>
        <taxon>Bacteria</taxon>
        <taxon>Pseudomonadati</taxon>
        <taxon>Pseudomonadota</taxon>
        <taxon>Alphaproteobacteria</taxon>
        <taxon>Hyphomicrobiales</taxon>
        <taxon>Rhodoblastaceae</taxon>
        <taxon>Rhodoblastus</taxon>
    </lineage>
</organism>
<proteinExistence type="predicted"/>
<dbReference type="SUPFAM" id="SSF58104">
    <property type="entry name" value="Methyl-accepting chemotaxis protein (MCP) signaling domain"/>
    <property type="match status" value="1"/>
</dbReference>
<dbReference type="EMBL" id="NHSJ01000140">
    <property type="protein sequence ID" value="PPQ25805.1"/>
    <property type="molecule type" value="Genomic_DNA"/>
</dbReference>